<gene>
    <name evidence="1" type="ORF">DPMN_099592</name>
</gene>
<organism evidence="1 2">
    <name type="scientific">Dreissena polymorpha</name>
    <name type="common">Zebra mussel</name>
    <name type="synonym">Mytilus polymorpha</name>
    <dbReference type="NCBI Taxonomy" id="45954"/>
    <lineage>
        <taxon>Eukaryota</taxon>
        <taxon>Metazoa</taxon>
        <taxon>Spiralia</taxon>
        <taxon>Lophotrochozoa</taxon>
        <taxon>Mollusca</taxon>
        <taxon>Bivalvia</taxon>
        <taxon>Autobranchia</taxon>
        <taxon>Heteroconchia</taxon>
        <taxon>Euheterodonta</taxon>
        <taxon>Imparidentia</taxon>
        <taxon>Neoheterodontei</taxon>
        <taxon>Myida</taxon>
        <taxon>Dreissenoidea</taxon>
        <taxon>Dreissenidae</taxon>
        <taxon>Dreissena</taxon>
    </lineage>
</organism>
<reference evidence="1" key="2">
    <citation type="submission" date="2020-11" db="EMBL/GenBank/DDBJ databases">
        <authorList>
            <person name="McCartney M.A."/>
            <person name="Auch B."/>
            <person name="Kono T."/>
            <person name="Mallez S."/>
            <person name="Becker A."/>
            <person name="Gohl D.M."/>
            <person name="Silverstein K.A.T."/>
            <person name="Koren S."/>
            <person name="Bechman K.B."/>
            <person name="Herman A."/>
            <person name="Abrahante J.E."/>
            <person name="Garbe J."/>
        </authorList>
    </citation>
    <scope>NUCLEOTIDE SEQUENCE</scope>
    <source>
        <strain evidence="1">Duluth1</strain>
        <tissue evidence="1">Whole animal</tissue>
    </source>
</reference>
<evidence type="ECO:0000313" key="1">
    <source>
        <dbReference type="EMBL" id="KAH3856995.1"/>
    </source>
</evidence>
<keyword evidence="2" id="KW-1185">Reference proteome</keyword>
<proteinExistence type="predicted"/>
<protein>
    <submittedName>
        <fullName evidence="1">Uncharacterized protein</fullName>
    </submittedName>
</protein>
<dbReference type="AlphaFoldDB" id="A0A9D4R8B5"/>
<sequence length="58" mass="6668">MGHIEIRDSVMVNIAMLTGLKSRILGYMSNGDSVCRQGQQELDRSTLMSWPWLLTLWK</sequence>
<name>A0A9D4R8B5_DREPO</name>
<dbReference type="Proteomes" id="UP000828390">
    <property type="component" value="Unassembled WGS sequence"/>
</dbReference>
<reference evidence="1" key="1">
    <citation type="journal article" date="2019" name="bioRxiv">
        <title>The Genome of the Zebra Mussel, Dreissena polymorpha: A Resource for Invasive Species Research.</title>
        <authorList>
            <person name="McCartney M.A."/>
            <person name="Auch B."/>
            <person name="Kono T."/>
            <person name="Mallez S."/>
            <person name="Zhang Y."/>
            <person name="Obille A."/>
            <person name="Becker A."/>
            <person name="Abrahante J.E."/>
            <person name="Garbe J."/>
            <person name="Badalamenti J.P."/>
            <person name="Herman A."/>
            <person name="Mangelson H."/>
            <person name="Liachko I."/>
            <person name="Sullivan S."/>
            <person name="Sone E.D."/>
            <person name="Koren S."/>
            <person name="Silverstein K.A.T."/>
            <person name="Beckman K.B."/>
            <person name="Gohl D.M."/>
        </authorList>
    </citation>
    <scope>NUCLEOTIDE SEQUENCE</scope>
    <source>
        <strain evidence="1">Duluth1</strain>
        <tissue evidence="1">Whole animal</tissue>
    </source>
</reference>
<accession>A0A9D4R8B5</accession>
<evidence type="ECO:0000313" key="2">
    <source>
        <dbReference type="Proteomes" id="UP000828390"/>
    </source>
</evidence>
<dbReference type="EMBL" id="JAIWYP010000003">
    <property type="protein sequence ID" value="KAH3856995.1"/>
    <property type="molecule type" value="Genomic_DNA"/>
</dbReference>
<comment type="caution">
    <text evidence="1">The sequence shown here is derived from an EMBL/GenBank/DDBJ whole genome shotgun (WGS) entry which is preliminary data.</text>
</comment>